<sequence length="180" mass="20680">MTKSSSSLVDILKESGEARIKGIARFIEEHVAQHWEDVLVNNQEKLQKAYEEAGDAAYGTYLNLLFLPVHRQLKEAGITPEPRFPGEFEISREWGNEQETHQQRWMWSTVYGPQQEPIGTIVTIIYHDHTQYRVPQQPEILALTEVGKEAVVEVLSAHSPQFAQAPEFTVEYELYLKSLE</sequence>
<dbReference type="EMBL" id="JACYTN010000031">
    <property type="protein sequence ID" value="MBD8500924.1"/>
    <property type="molecule type" value="Genomic_DNA"/>
</dbReference>
<dbReference type="Proteomes" id="UP000634529">
    <property type="component" value="Unassembled WGS sequence"/>
</dbReference>
<gene>
    <name evidence="1" type="ORF">IFO66_21790</name>
</gene>
<keyword evidence="2" id="KW-1185">Reference proteome</keyword>
<reference evidence="1 2" key="1">
    <citation type="submission" date="2020-09" db="EMBL/GenBank/DDBJ databases">
        <title>Paenibacillus sp. CAU 1523 isolated from sand of Haeundae Beach.</title>
        <authorList>
            <person name="Kim W."/>
        </authorList>
    </citation>
    <scope>NUCLEOTIDE SEQUENCE [LARGE SCALE GENOMIC DNA]</scope>
    <source>
        <strain evidence="1 2">CAU 1523</strain>
    </source>
</reference>
<name>A0ABR9B3M1_9BACL</name>
<dbReference type="Pfam" id="PF19486">
    <property type="entry name" value="DUF6022"/>
    <property type="match status" value="1"/>
</dbReference>
<evidence type="ECO:0000313" key="2">
    <source>
        <dbReference type="Proteomes" id="UP000634529"/>
    </source>
</evidence>
<proteinExistence type="predicted"/>
<dbReference type="InterPro" id="IPR046064">
    <property type="entry name" value="DUF6022"/>
</dbReference>
<evidence type="ECO:0000313" key="1">
    <source>
        <dbReference type="EMBL" id="MBD8500924.1"/>
    </source>
</evidence>
<accession>A0ABR9B3M1</accession>
<protein>
    <submittedName>
        <fullName evidence="1">Uncharacterized protein</fullName>
    </submittedName>
</protein>
<organism evidence="1 2">
    <name type="scientific">Paenibacillus arenosi</name>
    <dbReference type="NCBI Taxonomy" id="2774142"/>
    <lineage>
        <taxon>Bacteria</taxon>
        <taxon>Bacillati</taxon>
        <taxon>Bacillota</taxon>
        <taxon>Bacilli</taxon>
        <taxon>Bacillales</taxon>
        <taxon>Paenibacillaceae</taxon>
        <taxon>Paenibacillus</taxon>
    </lineage>
</organism>
<dbReference type="RefSeq" id="WP_192027141.1">
    <property type="nucleotide sequence ID" value="NZ_JACYTN010000031.1"/>
</dbReference>
<comment type="caution">
    <text evidence="1">The sequence shown here is derived from an EMBL/GenBank/DDBJ whole genome shotgun (WGS) entry which is preliminary data.</text>
</comment>